<protein>
    <submittedName>
        <fullName evidence="2">Uncharacterized protein</fullName>
    </submittedName>
</protein>
<comment type="caution">
    <text evidence="2">The sequence shown here is derived from an EMBL/GenBank/DDBJ whole genome shotgun (WGS) entry which is preliminary data.</text>
</comment>
<accession>A0A8T9C6Q9</accession>
<dbReference type="PANTHER" id="PTHR37475">
    <property type="entry name" value="ZYGOTE-SPECIFIC CLASS V COPY B GENE PROTEIN"/>
    <property type="match status" value="1"/>
</dbReference>
<organism evidence="2 3">
    <name type="scientific">Lachnellula suecica</name>
    <dbReference type="NCBI Taxonomy" id="602035"/>
    <lineage>
        <taxon>Eukaryota</taxon>
        <taxon>Fungi</taxon>
        <taxon>Dikarya</taxon>
        <taxon>Ascomycota</taxon>
        <taxon>Pezizomycotina</taxon>
        <taxon>Leotiomycetes</taxon>
        <taxon>Helotiales</taxon>
        <taxon>Lachnaceae</taxon>
        <taxon>Lachnellula</taxon>
    </lineage>
</organism>
<dbReference type="AlphaFoldDB" id="A0A8T9C6Q9"/>
<sequence length="90" mass="8876">MRPVLSFVIAAILIIISGFGYFCPPATAGPAAFGICQAGCAGAAMACYSAAGFAIRAAPLSPIKTGLLNSAQGACCSTCAALLFRPTAST</sequence>
<gene>
    <name evidence="2" type="ORF">LSUE1_G003862</name>
</gene>
<keyword evidence="3" id="KW-1185">Reference proteome</keyword>
<evidence type="ECO:0000313" key="2">
    <source>
        <dbReference type="EMBL" id="TVY75793.1"/>
    </source>
</evidence>
<dbReference type="EMBL" id="QGMK01000948">
    <property type="protein sequence ID" value="TVY75793.1"/>
    <property type="molecule type" value="Genomic_DNA"/>
</dbReference>
<feature type="chain" id="PRO_5035933156" evidence="1">
    <location>
        <begin position="29"/>
        <end position="90"/>
    </location>
</feature>
<dbReference type="PANTHER" id="PTHR37475:SF1">
    <property type="entry name" value="ZYGOTE-SPECIFIC PROTEIN"/>
    <property type="match status" value="1"/>
</dbReference>
<dbReference type="Proteomes" id="UP000469558">
    <property type="component" value="Unassembled WGS sequence"/>
</dbReference>
<keyword evidence="1" id="KW-0732">Signal</keyword>
<evidence type="ECO:0000313" key="3">
    <source>
        <dbReference type="Proteomes" id="UP000469558"/>
    </source>
</evidence>
<feature type="signal peptide" evidence="1">
    <location>
        <begin position="1"/>
        <end position="28"/>
    </location>
</feature>
<name>A0A8T9C6Q9_9HELO</name>
<proteinExistence type="predicted"/>
<evidence type="ECO:0000256" key="1">
    <source>
        <dbReference type="SAM" id="SignalP"/>
    </source>
</evidence>
<reference evidence="2 3" key="1">
    <citation type="submission" date="2018-05" db="EMBL/GenBank/DDBJ databases">
        <title>Genome sequencing and assembly of the regulated plant pathogen Lachnellula willkommii and related sister species for the development of diagnostic species identification markers.</title>
        <authorList>
            <person name="Giroux E."/>
            <person name="Bilodeau G."/>
        </authorList>
    </citation>
    <scope>NUCLEOTIDE SEQUENCE [LARGE SCALE GENOMIC DNA]</scope>
    <source>
        <strain evidence="2 3">CBS 268.59</strain>
    </source>
</reference>